<gene>
    <name evidence="3" type="ORF">J8N05_07765</name>
</gene>
<dbReference type="GO" id="GO:0006950">
    <property type="term" value="P:response to stress"/>
    <property type="evidence" value="ECO:0007669"/>
    <property type="project" value="TreeGrafter"/>
</dbReference>
<reference evidence="3 4" key="1">
    <citation type="submission" date="2021-04" db="EMBL/GenBank/DDBJ databases">
        <authorList>
            <person name="Tang X."/>
            <person name="Zhou X."/>
            <person name="Chen X."/>
            <person name="Cernava T."/>
            <person name="Zhang C."/>
        </authorList>
    </citation>
    <scope>NUCLEOTIDE SEQUENCE [LARGE SCALE GENOMIC DNA]</scope>
    <source>
        <strain evidence="3 4">BH-SS-21</strain>
    </source>
</reference>
<feature type="compositionally biased region" description="Low complexity" evidence="1">
    <location>
        <begin position="180"/>
        <end position="189"/>
    </location>
</feature>
<organism evidence="3 4">
    <name type="scientific">Streptomyces liliiviolaceus</name>
    <dbReference type="NCBI Taxonomy" id="2823109"/>
    <lineage>
        <taxon>Bacteria</taxon>
        <taxon>Bacillati</taxon>
        <taxon>Actinomycetota</taxon>
        <taxon>Actinomycetes</taxon>
        <taxon>Kitasatosporales</taxon>
        <taxon>Streptomycetaceae</taxon>
        <taxon>Streptomyces</taxon>
    </lineage>
</organism>
<name>A0A940XRD7_9ACTN</name>
<evidence type="ECO:0000313" key="3">
    <source>
        <dbReference type="EMBL" id="MBQ0848108.1"/>
    </source>
</evidence>
<dbReference type="Pfam" id="PF12802">
    <property type="entry name" value="MarR_2"/>
    <property type="match status" value="1"/>
</dbReference>
<keyword evidence="4" id="KW-1185">Reference proteome</keyword>
<sequence length="196" mass="20789">MSGTDGAGEAGRERQDLFSRSALAVFRLNGQYLGVAEELAGPAGLTAARWQVLGAVLREPLPVSGIARAMGITRQSVQRIADLLVERGLAEYVPNPAHRRAKLLRPTGEGFEAVRKIGPGHAAFADRLTETLGERIGEKFGERIGKEIGESIGEEIGEEALAETVRVLERLIEAMETASEAGAGPAAEPVLPVTEP</sequence>
<protein>
    <submittedName>
        <fullName evidence="3">MarR family transcriptional regulator</fullName>
    </submittedName>
</protein>
<proteinExistence type="predicted"/>
<dbReference type="Proteomes" id="UP000677413">
    <property type="component" value="Unassembled WGS sequence"/>
</dbReference>
<dbReference type="PROSITE" id="PS50995">
    <property type="entry name" value="HTH_MARR_2"/>
    <property type="match status" value="1"/>
</dbReference>
<evidence type="ECO:0000259" key="2">
    <source>
        <dbReference type="PROSITE" id="PS50995"/>
    </source>
</evidence>
<dbReference type="GO" id="GO:0003700">
    <property type="term" value="F:DNA-binding transcription factor activity"/>
    <property type="evidence" value="ECO:0007669"/>
    <property type="project" value="InterPro"/>
</dbReference>
<comment type="caution">
    <text evidence="3">The sequence shown here is derived from an EMBL/GenBank/DDBJ whole genome shotgun (WGS) entry which is preliminary data.</text>
</comment>
<evidence type="ECO:0000256" key="1">
    <source>
        <dbReference type="SAM" id="MobiDB-lite"/>
    </source>
</evidence>
<dbReference type="PANTHER" id="PTHR33164:SF99">
    <property type="entry name" value="MARR FAMILY REGULATORY PROTEIN"/>
    <property type="match status" value="1"/>
</dbReference>
<dbReference type="PANTHER" id="PTHR33164">
    <property type="entry name" value="TRANSCRIPTIONAL REGULATOR, MARR FAMILY"/>
    <property type="match status" value="1"/>
</dbReference>
<accession>A0A940XRD7</accession>
<dbReference type="InterPro" id="IPR036390">
    <property type="entry name" value="WH_DNA-bd_sf"/>
</dbReference>
<dbReference type="InterPro" id="IPR039422">
    <property type="entry name" value="MarR/SlyA-like"/>
</dbReference>
<dbReference type="SMART" id="SM00347">
    <property type="entry name" value="HTH_MARR"/>
    <property type="match status" value="1"/>
</dbReference>
<feature type="region of interest" description="Disordered" evidence="1">
    <location>
        <begin position="177"/>
        <end position="196"/>
    </location>
</feature>
<dbReference type="InterPro" id="IPR000835">
    <property type="entry name" value="HTH_MarR-typ"/>
</dbReference>
<dbReference type="AlphaFoldDB" id="A0A940XRD7"/>
<dbReference type="EMBL" id="JAGPYQ010000001">
    <property type="protein sequence ID" value="MBQ0848108.1"/>
    <property type="molecule type" value="Genomic_DNA"/>
</dbReference>
<dbReference type="InterPro" id="IPR036388">
    <property type="entry name" value="WH-like_DNA-bd_sf"/>
</dbReference>
<dbReference type="RefSeq" id="WP_210881715.1">
    <property type="nucleotide sequence ID" value="NZ_JAGPYQ010000001.1"/>
</dbReference>
<feature type="domain" description="HTH marR-type" evidence="2">
    <location>
        <begin position="14"/>
        <end position="173"/>
    </location>
</feature>
<dbReference type="SUPFAM" id="SSF46785">
    <property type="entry name" value="Winged helix' DNA-binding domain"/>
    <property type="match status" value="1"/>
</dbReference>
<dbReference type="Gene3D" id="1.10.10.10">
    <property type="entry name" value="Winged helix-like DNA-binding domain superfamily/Winged helix DNA-binding domain"/>
    <property type="match status" value="1"/>
</dbReference>
<evidence type="ECO:0000313" key="4">
    <source>
        <dbReference type="Proteomes" id="UP000677413"/>
    </source>
</evidence>